<proteinExistence type="predicted"/>
<dbReference type="OrthoDB" id="1859206at2759"/>
<protein>
    <recommendedName>
        <fullName evidence="3">Wall-associated receptor kinase galacturonan-binding domain-containing protein</fullName>
    </recommendedName>
</protein>
<reference evidence="1 2" key="1">
    <citation type="submission" date="2018-04" db="EMBL/GenBank/DDBJ databases">
        <authorList>
            <person name="Vogel A."/>
        </authorList>
    </citation>
    <scope>NUCLEOTIDE SEQUENCE [LARGE SCALE GENOMIC DNA]</scope>
</reference>
<organism evidence="1 2">
    <name type="scientific">Cuscuta campestris</name>
    <dbReference type="NCBI Taxonomy" id="132261"/>
    <lineage>
        <taxon>Eukaryota</taxon>
        <taxon>Viridiplantae</taxon>
        <taxon>Streptophyta</taxon>
        <taxon>Embryophyta</taxon>
        <taxon>Tracheophyta</taxon>
        <taxon>Spermatophyta</taxon>
        <taxon>Magnoliopsida</taxon>
        <taxon>eudicotyledons</taxon>
        <taxon>Gunneridae</taxon>
        <taxon>Pentapetalae</taxon>
        <taxon>asterids</taxon>
        <taxon>lamiids</taxon>
        <taxon>Solanales</taxon>
        <taxon>Convolvulaceae</taxon>
        <taxon>Cuscuteae</taxon>
        <taxon>Cuscuta</taxon>
        <taxon>Cuscuta subgen. Grammica</taxon>
        <taxon>Cuscuta sect. Cleistogrammica</taxon>
    </lineage>
</organism>
<accession>A0A484LKL5</accession>
<keyword evidence="2" id="KW-1185">Reference proteome</keyword>
<dbReference type="AlphaFoldDB" id="A0A484LKL5"/>
<dbReference type="Proteomes" id="UP000595140">
    <property type="component" value="Unassembled WGS sequence"/>
</dbReference>
<gene>
    <name evidence="1" type="ORF">CCAM_LOCUS18741</name>
</gene>
<name>A0A484LKL5_9ASTE</name>
<sequence length="253" mass="27144">MLDCRNTTAGRGLFLLSGGSGYKVQGIDYEHRVMTIQDTSIPTCLNPNTNQQQPQQHTNNNNNNNTAFLLINSDLIAPSYDTVVAILNCSLDSPLLHSKSSFCFPNLPSTFGGGTCNDLYGACDAFRNFLIRLPGGGNASTTTPPCCFTTYSTLAYMQMDMLDCTHYTSFYATDDMLRNGGGSPTGRTPPMLWAYGIKLSFALPPDGVGCDCCIRTGGTCGFDVVTRAPSCITSSSSLTTTNYTTVSRLVCGN</sequence>
<evidence type="ECO:0008006" key="3">
    <source>
        <dbReference type="Google" id="ProtNLM"/>
    </source>
</evidence>
<dbReference type="PANTHER" id="PTHR33355">
    <property type="entry name" value="WALL-ASSOCIATED RECEPTOR KINASE CARBOXY-TERMINAL PROTEIN-RELATED"/>
    <property type="match status" value="1"/>
</dbReference>
<evidence type="ECO:0000313" key="1">
    <source>
        <dbReference type="EMBL" id="VFQ76965.1"/>
    </source>
</evidence>
<dbReference type="EMBL" id="OOIL02001580">
    <property type="protein sequence ID" value="VFQ76965.1"/>
    <property type="molecule type" value="Genomic_DNA"/>
</dbReference>
<evidence type="ECO:0000313" key="2">
    <source>
        <dbReference type="Proteomes" id="UP000595140"/>
    </source>
</evidence>
<dbReference type="PANTHER" id="PTHR33355:SF12">
    <property type="entry name" value="WALL-ASSOCIATED RECEPTOR KINASE CARBOXY-TERMINAL PROTEIN"/>
    <property type="match status" value="1"/>
</dbReference>